<dbReference type="AlphaFoldDB" id="A0A5B7EUI3"/>
<proteinExistence type="predicted"/>
<gene>
    <name evidence="1" type="ORF">E2C01_030305</name>
</gene>
<organism evidence="1 2">
    <name type="scientific">Portunus trituberculatus</name>
    <name type="common">Swimming crab</name>
    <name type="synonym">Neptunus trituberculatus</name>
    <dbReference type="NCBI Taxonomy" id="210409"/>
    <lineage>
        <taxon>Eukaryota</taxon>
        <taxon>Metazoa</taxon>
        <taxon>Ecdysozoa</taxon>
        <taxon>Arthropoda</taxon>
        <taxon>Crustacea</taxon>
        <taxon>Multicrustacea</taxon>
        <taxon>Malacostraca</taxon>
        <taxon>Eumalacostraca</taxon>
        <taxon>Eucarida</taxon>
        <taxon>Decapoda</taxon>
        <taxon>Pleocyemata</taxon>
        <taxon>Brachyura</taxon>
        <taxon>Eubrachyura</taxon>
        <taxon>Portunoidea</taxon>
        <taxon>Portunidae</taxon>
        <taxon>Portuninae</taxon>
        <taxon>Portunus</taxon>
    </lineage>
</organism>
<evidence type="ECO:0000313" key="1">
    <source>
        <dbReference type="EMBL" id="MPC36838.1"/>
    </source>
</evidence>
<evidence type="ECO:0000313" key="2">
    <source>
        <dbReference type="Proteomes" id="UP000324222"/>
    </source>
</evidence>
<protein>
    <submittedName>
        <fullName evidence="1">Uncharacterized protein</fullName>
    </submittedName>
</protein>
<dbReference type="EMBL" id="VSRR010003618">
    <property type="protein sequence ID" value="MPC36838.1"/>
    <property type="molecule type" value="Genomic_DNA"/>
</dbReference>
<dbReference type="Proteomes" id="UP000324222">
    <property type="component" value="Unassembled WGS sequence"/>
</dbReference>
<accession>A0A5B7EUI3</accession>
<name>A0A5B7EUI3_PORTR</name>
<sequence>MGRWASLSGVCGMDVDLVGGGRIHLVGCREGRDEVHLASYSRGGGGSGYCGEEMSGGVVGRLGSLKGLGGVGGMGVSLYGVVCGSG</sequence>
<keyword evidence="2" id="KW-1185">Reference proteome</keyword>
<comment type="caution">
    <text evidence="1">The sequence shown here is derived from an EMBL/GenBank/DDBJ whole genome shotgun (WGS) entry which is preliminary data.</text>
</comment>
<reference evidence="1 2" key="1">
    <citation type="submission" date="2019-05" db="EMBL/GenBank/DDBJ databases">
        <title>Another draft genome of Portunus trituberculatus and its Hox gene families provides insights of decapod evolution.</title>
        <authorList>
            <person name="Jeong J.-H."/>
            <person name="Song I."/>
            <person name="Kim S."/>
            <person name="Choi T."/>
            <person name="Kim D."/>
            <person name="Ryu S."/>
            <person name="Kim W."/>
        </authorList>
    </citation>
    <scope>NUCLEOTIDE SEQUENCE [LARGE SCALE GENOMIC DNA]</scope>
    <source>
        <tissue evidence="1">Muscle</tissue>
    </source>
</reference>